<proteinExistence type="predicted"/>
<name>A0ABT4H7W4_PAEAL</name>
<dbReference type="Proteomes" id="UP001527181">
    <property type="component" value="Unassembled WGS sequence"/>
</dbReference>
<dbReference type="Pfam" id="PF23843">
    <property type="entry name" value="DUF7210"/>
    <property type="match status" value="1"/>
</dbReference>
<protein>
    <recommendedName>
        <fullName evidence="1">DUF7210 domain-containing protein</fullName>
    </recommendedName>
</protein>
<sequence>MIIAKGTIYHNGKMYEPGEEVPDMKKEEAKRLIELQVAEEHRSPSAKPGKGDD</sequence>
<evidence type="ECO:0000313" key="2">
    <source>
        <dbReference type="EMBL" id="MCY9765070.1"/>
    </source>
</evidence>
<organism evidence="2 3">
    <name type="scientific">Paenibacillus alvei</name>
    <name type="common">Bacillus alvei</name>
    <dbReference type="NCBI Taxonomy" id="44250"/>
    <lineage>
        <taxon>Bacteria</taxon>
        <taxon>Bacillati</taxon>
        <taxon>Bacillota</taxon>
        <taxon>Bacilli</taxon>
        <taxon>Bacillales</taxon>
        <taxon>Paenibacillaceae</taxon>
        <taxon>Paenibacillus</taxon>
    </lineage>
</organism>
<dbReference type="InterPro" id="IPR055634">
    <property type="entry name" value="DUF7210"/>
</dbReference>
<evidence type="ECO:0000259" key="1">
    <source>
        <dbReference type="Pfam" id="PF23843"/>
    </source>
</evidence>
<dbReference type="RefSeq" id="WP_163978704.1">
    <property type="nucleotide sequence ID" value="NZ_JAKOBS010000035.1"/>
</dbReference>
<accession>A0ABT4H7W4</accession>
<evidence type="ECO:0000313" key="3">
    <source>
        <dbReference type="Proteomes" id="UP001527181"/>
    </source>
</evidence>
<gene>
    <name evidence="2" type="ORF">M5X12_31740</name>
</gene>
<dbReference type="EMBL" id="JAMDNP010000165">
    <property type="protein sequence ID" value="MCY9765070.1"/>
    <property type="molecule type" value="Genomic_DNA"/>
</dbReference>
<reference evidence="2 3" key="1">
    <citation type="submission" date="2022-05" db="EMBL/GenBank/DDBJ databases">
        <title>Genome Sequencing of Bee-Associated Microbes.</title>
        <authorList>
            <person name="Dunlap C."/>
        </authorList>
    </citation>
    <scope>NUCLEOTIDE SEQUENCE [LARGE SCALE GENOMIC DNA]</scope>
    <source>
        <strain evidence="2 3">NRRL B-04010</strain>
    </source>
</reference>
<comment type="caution">
    <text evidence="2">The sequence shown here is derived from an EMBL/GenBank/DDBJ whole genome shotgun (WGS) entry which is preliminary data.</text>
</comment>
<feature type="domain" description="DUF7210" evidence="1">
    <location>
        <begin position="2"/>
        <end position="38"/>
    </location>
</feature>
<keyword evidence="3" id="KW-1185">Reference proteome</keyword>